<evidence type="ECO:0000313" key="9">
    <source>
        <dbReference type="EMBL" id="SHG95635.1"/>
    </source>
</evidence>
<dbReference type="InterPro" id="IPR000014">
    <property type="entry name" value="PAS"/>
</dbReference>
<keyword evidence="6" id="KW-0175">Coiled coil</keyword>
<evidence type="ECO:0000256" key="6">
    <source>
        <dbReference type="SAM" id="Coils"/>
    </source>
</evidence>
<dbReference type="Pfam" id="PF05227">
    <property type="entry name" value="CHASE3"/>
    <property type="match status" value="1"/>
</dbReference>
<keyword evidence="5" id="KW-0418">Kinase</keyword>
<gene>
    <name evidence="9" type="ORF">SAMN05444372_11228</name>
</gene>
<dbReference type="Pfam" id="PF08447">
    <property type="entry name" value="PAS_3"/>
    <property type="match status" value="1"/>
</dbReference>
<keyword evidence="7" id="KW-0472">Membrane</keyword>
<dbReference type="EMBL" id="FQWF01000012">
    <property type="protein sequence ID" value="SHG95635.1"/>
    <property type="molecule type" value="Genomic_DNA"/>
</dbReference>
<sequence length="594" mass="68403">MEIMQLHKSPLFLKIIFIVSLAIIFFIGAITFKHITVLKKTSTWISKSYEVNIELERLLSHVKDAETGQRGYLLSKNKSFLKPYDDSNEEIKKSYKRVAELTVNSRAQQRNLKKLQYLISRHLNYLSKTLYLVESKGYNEKIVSTNLVTGKEAMDSIRVEIEEMITTQKNLLQYRQNDYNSTMNYTPLLIYLTLLITLILITIAFIKMNRDVVLLKNTVHTLSVAIEVNNLSEIIGNFGSWQLNLETGTYTFSDNQYRLLGCEPQSFEACAHEYLKFIHPDDLEILTEKTQNIKSHNILPPFTYRIIRENGEVRYLKSMGQIVTISSDNKTFIGTTRDITSEIDDQILTEERNRELESNNKELSAFNYIASHDLQEPLRKIETFISRLVSKDFNNISASGQQYVGSIQKSTNRMRVLIEDLLQFSRTNKTEKNVVNADLNYLLENAKHDLAQAIEEKKAIIQSNNLPTLHIIPFQIQQLFINIIGNSLKYSKKDVAPIIKLTYSQIVSNEEEFLPNTHHCYHKIAIEDNGIGFEQEYAKNIFVLFNRLHNKNEYQGTGIGLAICKKIVENHKGFITAKGNLGVGSQFNIYLPVE</sequence>
<keyword evidence="3" id="KW-0597">Phosphoprotein</keyword>
<dbReference type="GO" id="GO:0000155">
    <property type="term" value="F:phosphorelay sensor kinase activity"/>
    <property type="evidence" value="ECO:0007669"/>
    <property type="project" value="InterPro"/>
</dbReference>
<dbReference type="EC" id="2.7.13.3" evidence="2"/>
<dbReference type="Pfam" id="PF00512">
    <property type="entry name" value="HisKA"/>
    <property type="match status" value="1"/>
</dbReference>
<dbReference type="CDD" id="cd00082">
    <property type="entry name" value="HisKA"/>
    <property type="match status" value="1"/>
</dbReference>
<dbReference type="STRING" id="229205.SAMN05444372_11228"/>
<dbReference type="Pfam" id="PF02518">
    <property type="entry name" value="HATPase_c"/>
    <property type="match status" value="1"/>
</dbReference>
<reference evidence="10" key="1">
    <citation type="submission" date="2016-11" db="EMBL/GenBank/DDBJ databases">
        <authorList>
            <person name="Varghese N."/>
            <person name="Submissions S."/>
        </authorList>
    </citation>
    <scope>NUCLEOTIDE SEQUENCE [LARGE SCALE GENOMIC DNA]</scope>
    <source>
        <strain evidence="10">DSM 17659</strain>
    </source>
</reference>
<keyword evidence="4" id="KW-0808">Transferase</keyword>
<evidence type="ECO:0000256" key="1">
    <source>
        <dbReference type="ARBA" id="ARBA00000085"/>
    </source>
</evidence>
<dbReference type="PRINTS" id="PR00344">
    <property type="entry name" value="BCTRLSENSOR"/>
</dbReference>
<evidence type="ECO:0000256" key="7">
    <source>
        <dbReference type="SAM" id="Phobius"/>
    </source>
</evidence>
<dbReference type="SMART" id="SM00387">
    <property type="entry name" value="HATPase_c"/>
    <property type="match status" value="1"/>
</dbReference>
<dbReference type="CDD" id="cd00130">
    <property type="entry name" value="PAS"/>
    <property type="match status" value="1"/>
</dbReference>
<dbReference type="Proteomes" id="UP000184020">
    <property type="component" value="Unassembled WGS sequence"/>
</dbReference>
<evidence type="ECO:0000256" key="5">
    <source>
        <dbReference type="ARBA" id="ARBA00022777"/>
    </source>
</evidence>
<dbReference type="InterPro" id="IPR003594">
    <property type="entry name" value="HATPase_dom"/>
</dbReference>
<feature type="transmembrane region" description="Helical" evidence="7">
    <location>
        <begin position="12"/>
        <end position="32"/>
    </location>
</feature>
<organism evidence="9 10">
    <name type="scientific">Flavobacterium micromati</name>
    <dbReference type="NCBI Taxonomy" id="229205"/>
    <lineage>
        <taxon>Bacteria</taxon>
        <taxon>Pseudomonadati</taxon>
        <taxon>Bacteroidota</taxon>
        <taxon>Flavobacteriia</taxon>
        <taxon>Flavobacteriales</taxon>
        <taxon>Flavobacteriaceae</taxon>
        <taxon>Flavobacterium</taxon>
    </lineage>
</organism>
<keyword evidence="10" id="KW-1185">Reference proteome</keyword>
<dbReference type="Gene3D" id="3.30.565.10">
    <property type="entry name" value="Histidine kinase-like ATPase, C-terminal domain"/>
    <property type="match status" value="1"/>
</dbReference>
<dbReference type="SUPFAM" id="SSF47384">
    <property type="entry name" value="Homodimeric domain of signal transducing histidine kinase"/>
    <property type="match status" value="1"/>
</dbReference>
<dbReference type="OrthoDB" id="9124519at2"/>
<feature type="domain" description="Histidine kinase" evidence="8">
    <location>
        <begin position="369"/>
        <end position="594"/>
    </location>
</feature>
<dbReference type="PANTHER" id="PTHR43304:SF1">
    <property type="entry name" value="PAC DOMAIN-CONTAINING PROTEIN"/>
    <property type="match status" value="1"/>
</dbReference>
<dbReference type="InterPro" id="IPR052162">
    <property type="entry name" value="Sensor_kinase/Photoreceptor"/>
</dbReference>
<feature type="transmembrane region" description="Helical" evidence="7">
    <location>
        <begin position="188"/>
        <end position="206"/>
    </location>
</feature>
<evidence type="ECO:0000256" key="4">
    <source>
        <dbReference type="ARBA" id="ARBA00022679"/>
    </source>
</evidence>
<dbReference type="AlphaFoldDB" id="A0A1M5P1Q3"/>
<evidence type="ECO:0000256" key="3">
    <source>
        <dbReference type="ARBA" id="ARBA00022553"/>
    </source>
</evidence>
<dbReference type="InterPro" id="IPR005467">
    <property type="entry name" value="His_kinase_dom"/>
</dbReference>
<comment type="catalytic activity">
    <reaction evidence="1">
        <text>ATP + protein L-histidine = ADP + protein N-phospho-L-histidine.</text>
        <dbReference type="EC" id="2.7.13.3"/>
    </reaction>
</comment>
<dbReference type="InterPro" id="IPR013655">
    <property type="entry name" value="PAS_fold_3"/>
</dbReference>
<evidence type="ECO:0000256" key="2">
    <source>
        <dbReference type="ARBA" id="ARBA00012438"/>
    </source>
</evidence>
<dbReference type="SUPFAM" id="SSF55874">
    <property type="entry name" value="ATPase domain of HSP90 chaperone/DNA topoisomerase II/histidine kinase"/>
    <property type="match status" value="1"/>
</dbReference>
<dbReference type="InterPro" id="IPR003661">
    <property type="entry name" value="HisK_dim/P_dom"/>
</dbReference>
<dbReference type="PANTHER" id="PTHR43304">
    <property type="entry name" value="PHYTOCHROME-LIKE PROTEIN CPH1"/>
    <property type="match status" value="1"/>
</dbReference>
<evidence type="ECO:0000313" key="10">
    <source>
        <dbReference type="Proteomes" id="UP000184020"/>
    </source>
</evidence>
<evidence type="ECO:0000259" key="8">
    <source>
        <dbReference type="PROSITE" id="PS50109"/>
    </source>
</evidence>
<dbReference type="InterPro" id="IPR007891">
    <property type="entry name" value="CHASE3"/>
</dbReference>
<dbReference type="InterPro" id="IPR036890">
    <property type="entry name" value="HATPase_C_sf"/>
</dbReference>
<dbReference type="Gene3D" id="3.30.450.20">
    <property type="entry name" value="PAS domain"/>
    <property type="match status" value="1"/>
</dbReference>
<dbReference type="SMART" id="SM00388">
    <property type="entry name" value="HisKA"/>
    <property type="match status" value="1"/>
</dbReference>
<dbReference type="CDD" id="cd19410">
    <property type="entry name" value="HK9-like_sensor"/>
    <property type="match status" value="1"/>
</dbReference>
<dbReference type="Gene3D" id="2.10.70.100">
    <property type="match status" value="1"/>
</dbReference>
<dbReference type="InterPro" id="IPR035965">
    <property type="entry name" value="PAS-like_dom_sf"/>
</dbReference>
<proteinExistence type="predicted"/>
<protein>
    <recommendedName>
        <fullName evidence="2">histidine kinase</fullName>
        <ecNumber evidence="2">2.7.13.3</ecNumber>
    </recommendedName>
</protein>
<keyword evidence="7" id="KW-0812">Transmembrane</keyword>
<dbReference type="InterPro" id="IPR004358">
    <property type="entry name" value="Sig_transdc_His_kin-like_C"/>
</dbReference>
<feature type="coiled-coil region" evidence="6">
    <location>
        <begin position="436"/>
        <end position="463"/>
    </location>
</feature>
<keyword evidence="7" id="KW-1133">Transmembrane helix</keyword>
<name>A0A1M5P1Q3_9FLAO</name>
<dbReference type="Gene3D" id="1.10.287.130">
    <property type="match status" value="1"/>
</dbReference>
<dbReference type="SUPFAM" id="SSF55785">
    <property type="entry name" value="PYP-like sensor domain (PAS domain)"/>
    <property type="match status" value="1"/>
</dbReference>
<dbReference type="InterPro" id="IPR036097">
    <property type="entry name" value="HisK_dim/P_sf"/>
</dbReference>
<dbReference type="PROSITE" id="PS50109">
    <property type="entry name" value="HIS_KIN"/>
    <property type="match status" value="1"/>
</dbReference>
<accession>A0A1M5P1Q3</accession>